<organism evidence="2">
    <name type="scientific">viral metagenome</name>
    <dbReference type="NCBI Taxonomy" id="1070528"/>
    <lineage>
        <taxon>unclassified sequences</taxon>
        <taxon>metagenomes</taxon>
        <taxon>organismal metagenomes</taxon>
    </lineage>
</organism>
<feature type="compositionally biased region" description="Low complexity" evidence="1">
    <location>
        <begin position="791"/>
        <end position="813"/>
    </location>
</feature>
<feature type="region of interest" description="Disordered" evidence="1">
    <location>
        <begin position="665"/>
        <end position="686"/>
    </location>
</feature>
<feature type="compositionally biased region" description="Low complexity" evidence="1">
    <location>
        <begin position="527"/>
        <end position="545"/>
    </location>
</feature>
<feature type="region of interest" description="Disordered" evidence="1">
    <location>
        <begin position="265"/>
        <end position="285"/>
    </location>
</feature>
<dbReference type="AlphaFoldDB" id="A0A6C0DV31"/>
<proteinExistence type="predicted"/>
<feature type="region of interest" description="Disordered" evidence="1">
    <location>
        <begin position="731"/>
        <end position="752"/>
    </location>
</feature>
<feature type="compositionally biased region" description="Low complexity" evidence="1">
    <location>
        <begin position="64"/>
        <end position="74"/>
    </location>
</feature>
<feature type="compositionally biased region" description="Polar residues" evidence="1">
    <location>
        <begin position="814"/>
        <end position="823"/>
    </location>
</feature>
<evidence type="ECO:0000256" key="1">
    <source>
        <dbReference type="SAM" id="MobiDB-lite"/>
    </source>
</evidence>
<feature type="region of interest" description="Disordered" evidence="1">
    <location>
        <begin position="308"/>
        <end position="345"/>
    </location>
</feature>
<feature type="compositionally biased region" description="Low complexity" evidence="1">
    <location>
        <begin position="665"/>
        <end position="674"/>
    </location>
</feature>
<feature type="region of interest" description="Disordered" evidence="1">
    <location>
        <begin position="149"/>
        <end position="169"/>
    </location>
</feature>
<protein>
    <submittedName>
        <fullName evidence="2">Uncharacterized protein</fullName>
    </submittedName>
</protein>
<reference evidence="2" key="1">
    <citation type="journal article" date="2020" name="Nature">
        <title>Giant virus diversity and host interactions through global metagenomics.</title>
        <authorList>
            <person name="Schulz F."/>
            <person name="Roux S."/>
            <person name="Paez-Espino D."/>
            <person name="Jungbluth S."/>
            <person name="Walsh D.A."/>
            <person name="Denef V.J."/>
            <person name="McMahon K.D."/>
            <person name="Konstantinidis K.T."/>
            <person name="Eloe-Fadrosh E.A."/>
            <person name="Kyrpides N.C."/>
            <person name="Woyke T."/>
        </authorList>
    </citation>
    <scope>NUCLEOTIDE SEQUENCE</scope>
    <source>
        <strain evidence="2">GVMAG-M-3300023174-60</strain>
    </source>
</reference>
<accession>A0A6C0DV31</accession>
<feature type="compositionally biased region" description="Basic and acidic residues" evidence="1">
    <location>
        <begin position="274"/>
        <end position="285"/>
    </location>
</feature>
<name>A0A6C0DV31_9ZZZZ</name>
<sequence>MAALSGYNPGMSLLPAGSGTIQAMSGGSMGPPPGFDPARTLIPASGGEIAPYKGGFFQESISIGGAPDPGASDPAAPPVPDTTGNRAAALAAAVEEYKKPTSPPITAITSVKTPGKPPVAPITAPVTAPVTTPVTTPVTIPAVPVTTPADPVNADKTTPAKPVIPDSTPVKNDKKDIVLFGTPLTLEDPSKGTGSDFTKSQIEALTLFGLDGPALPNKEKQEVLQALYDGKCNSDKPLAMLVNCEPVRRIVQSLALNLLSKLQPGDKNTTSNISKEEQPEVRFDKMGDGSMKVCITFKPKSLSLLSKYIPPSPVNKKKKNASNSTKPSGSNGSNGSNDSDDKLTDDDKKKAIATLKAILDERRKPTYIFPKVPTGPINTSISERLDALRKETNKSEYSKIVQDQITDIPRVSYDKVEEIWADMQFLSKFLEQDITDDVKSTIRSKLTRLQEMAAARATAATITPATPPLPPDELIREIEAEAAENAAKAGTGAPASPPITQEQLREKLNRTLGSTGTRLKAPSSPLETINETNNENNNSSNAGTETTEENDNSLSAFSNNESNGESNSNGETIGSLALSNGSNSNSLTLSTNSGTSDSSEVSNNSGSEDLQAQIDARKAQNRKAAQQSLNNDKKAQAAAINAKENVHNIDPFTKENKKRLNTFLNNNNGNVGTVTPPARSANNGTPRVPVAPADARGLRAPLGPGPPPEGSIDVTVAAKNATKNLKLRTGFNRPVNKKNNNSGIELTPLPKKASNNNVSRAAALAAAKEELAANKAKKAIKKAENNAAAAAATAAKNANTTPKSNKSNKSNNKVTPKQYSKNNISKFTQKLNVLSRNLQAKQRSFRTKERAATIRNINSNKQTLKSKTGMSSNVIRNSLTKVKNKYANVNTEKRLTLSGGKRSTFKKSTALKIRKTIKKQKHRK</sequence>
<feature type="compositionally biased region" description="Low complexity" evidence="1">
    <location>
        <begin position="321"/>
        <end position="337"/>
    </location>
</feature>
<dbReference type="EMBL" id="MN739677">
    <property type="protein sequence ID" value="QHT20338.1"/>
    <property type="molecule type" value="Genomic_DNA"/>
</dbReference>
<feature type="region of interest" description="Disordered" evidence="1">
    <location>
        <begin position="60"/>
        <end position="81"/>
    </location>
</feature>
<feature type="region of interest" description="Disordered" evidence="1">
    <location>
        <begin position="22"/>
        <end position="42"/>
    </location>
</feature>
<feature type="region of interest" description="Disordered" evidence="1">
    <location>
        <begin position="791"/>
        <end position="823"/>
    </location>
</feature>
<feature type="compositionally biased region" description="Low complexity" evidence="1">
    <location>
        <begin position="558"/>
        <end position="607"/>
    </location>
</feature>
<feature type="region of interest" description="Disordered" evidence="1">
    <location>
        <begin position="513"/>
        <end position="609"/>
    </location>
</feature>
<evidence type="ECO:0000313" key="2">
    <source>
        <dbReference type="EMBL" id="QHT20338.1"/>
    </source>
</evidence>